<dbReference type="Proteomes" id="UP000217301">
    <property type="component" value="Chromosome"/>
</dbReference>
<accession>A0ABM6MM57</accession>
<protein>
    <recommendedName>
        <fullName evidence="4">Bacterial Pleckstrin homology domain-containing protein</fullName>
    </recommendedName>
</protein>
<proteinExistence type="predicted"/>
<keyword evidence="1" id="KW-0472">Membrane</keyword>
<dbReference type="EMBL" id="CP022385">
    <property type="protein sequence ID" value="ATA84893.1"/>
    <property type="molecule type" value="Genomic_DNA"/>
</dbReference>
<gene>
    <name evidence="2" type="ORF">CGC55_10450</name>
</gene>
<evidence type="ECO:0008006" key="4">
    <source>
        <dbReference type="Google" id="ProtNLM"/>
    </source>
</evidence>
<sequence>MFLVMGLIFWFLFLIVIAFTVLFVVPPIWIFKTPTQRYFDKKKAPKTLINPEREAYRVTLKSVLPKLIFLGTRTIGIIWGIFWVIFPLPHFEDLLEPYTLIGYVFILLPLPIFLVYYTLSYLAQRDLKSRTILLDEMSDRDFKTLRATEPLLKEKQKYLPPFIFCKRRIYLFSGIQTFSVAISNLKRIKVFYNARNDIYGLYIRCSITAVALTKEQLIFLLREIRLRSPKGFESMTIDKWGSILSNITIS</sequence>
<keyword evidence="1" id="KW-0812">Transmembrane</keyword>
<evidence type="ECO:0000256" key="1">
    <source>
        <dbReference type="SAM" id="Phobius"/>
    </source>
</evidence>
<feature type="transmembrane region" description="Helical" evidence="1">
    <location>
        <begin position="98"/>
        <end position="119"/>
    </location>
</feature>
<feature type="transmembrane region" description="Helical" evidence="1">
    <location>
        <begin position="67"/>
        <end position="86"/>
    </location>
</feature>
<name>A0ABM6MM57_CAPSP</name>
<evidence type="ECO:0000313" key="2">
    <source>
        <dbReference type="EMBL" id="ATA84893.1"/>
    </source>
</evidence>
<evidence type="ECO:0000313" key="3">
    <source>
        <dbReference type="Proteomes" id="UP000217301"/>
    </source>
</evidence>
<feature type="transmembrane region" description="Helical" evidence="1">
    <location>
        <begin position="6"/>
        <end position="31"/>
    </location>
</feature>
<organism evidence="2 3">
    <name type="scientific">Capnocytophaga sputigena</name>
    <dbReference type="NCBI Taxonomy" id="1019"/>
    <lineage>
        <taxon>Bacteria</taxon>
        <taxon>Pseudomonadati</taxon>
        <taxon>Bacteroidota</taxon>
        <taxon>Flavobacteriia</taxon>
        <taxon>Flavobacteriales</taxon>
        <taxon>Flavobacteriaceae</taxon>
        <taxon>Capnocytophaga</taxon>
    </lineage>
</organism>
<keyword evidence="3" id="KW-1185">Reference proteome</keyword>
<reference evidence="3" key="1">
    <citation type="submission" date="2017-06" db="EMBL/GenBank/DDBJ databases">
        <title>Capnocytophaga spp. assemblies.</title>
        <authorList>
            <person name="Gulvik C.A."/>
        </authorList>
    </citation>
    <scope>NUCLEOTIDE SEQUENCE [LARGE SCALE GENOMIC DNA]</scope>
    <source>
        <strain evidence="3">KC1668</strain>
    </source>
</reference>
<keyword evidence="1" id="KW-1133">Transmembrane helix</keyword>